<keyword evidence="5" id="KW-1185">Reference proteome</keyword>
<comment type="caution">
    <text evidence="4">The sequence shown here is derived from an EMBL/GenBank/DDBJ whole genome shotgun (WGS) entry which is preliminary data.</text>
</comment>
<evidence type="ECO:0000259" key="3">
    <source>
        <dbReference type="PROSITE" id="PS50977"/>
    </source>
</evidence>
<feature type="DNA-binding region" description="H-T-H motif" evidence="2">
    <location>
        <begin position="31"/>
        <end position="50"/>
    </location>
</feature>
<dbReference type="EMBL" id="JAHLPM010000014">
    <property type="protein sequence ID" value="MBU5439404.1"/>
    <property type="molecule type" value="Genomic_DNA"/>
</dbReference>
<evidence type="ECO:0000256" key="1">
    <source>
        <dbReference type="ARBA" id="ARBA00023125"/>
    </source>
</evidence>
<dbReference type="Pfam" id="PF00440">
    <property type="entry name" value="TetR_N"/>
    <property type="match status" value="1"/>
</dbReference>
<protein>
    <submittedName>
        <fullName evidence="4">TetR/AcrR family transcriptional regulator</fullName>
    </submittedName>
</protein>
<dbReference type="InterPro" id="IPR023772">
    <property type="entry name" value="DNA-bd_HTH_TetR-type_CS"/>
</dbReference>
<dbReference type="Proteomes" id="UP000749471">
    <property type="component" value="Unassembled WGS sequence"/>
</dbReference>
<reference evidence="4 5" key="1">
    <citation type="submission" date="2021-06" db="EMBL/GenBank/DDBJ databases">
        <authorList>
            <person name="Sun Q."/>
            <person name="Li D."/>
        </authorList>
    </citation>
    <scope>NUCLEOTIDE SEQUENCE [LARGE SCALE GENOMIC DNA]</scope>
    <source>
        <strain evidence="4 5">MSJ-40</strain>
    </source>
</reference>
<dbReference type="InterPro" id="IPR050624">
    <property type="entry name" value="HTH-type_Tx_Regulator"/>
</dbReference>
<dbReference type="PANTHER" id="PTHR43479">
    <property type="entry name" value="ACREF/ENVCD OPERON REPRESSOR-RELATED"/>
    <property type="match status" value="1"/>
</dbReference>
<sequence length="212" mass="24912">MNREEKTRNTKERIIKGAFSLFATKGYEATTTQDIIDITQLSRGAMYHHFKSKQDILESVTKEAQLQINAFLEELVADGSLTSKEKISKIIEYNANNDIQKQLIHYNWMEKIPFALLDEIRSLNDIIAPYISQIIEQGVENNEYQCDYPQELAEILALCIDIWLDPVLFKRRYDEVCSRLDFLLFMLERINMPIIDSEDIERIKGLYKQFFK</sequence>
<evidence type="ECO:0000313" key="5">
    <source>
        <dbReference type="Proteomes" id="UP000749471"/>
    </source>
</evidence>
<dbReference type="PROSITE" id="PS50977">
    <property type="entry name" value="HTH_TETR_2"/>
    <property type="match status" value="1"/>
</dbReference>
<gene>
    <name evidence="4" type="ORF">KQI42_15400</name>
</gene>
<evidence type="ECO:0000313" key="4">
    <source>
        <dbReference type="EMBL" id="MBU5439404.1"/>
    </source>
</evidence>
<organism evidence="4 5">
    <name type="scientific">Tissierella simiarum</name>
    <dbReference type="NCBI Taxonomy" id="2841534"/>
    <lineage>
        <taxon>Bacteria</taxon>
        <taxon>Bacillati</taxon>
        <taxon>Bacillota</taxon>
        <taxon>Tissierellia</taxon>
        <taxon>Tissierellales</taxon>
        <taxon>Tissierellaceae</taxon>
        <taxon>Tissierella</taxon>
    </lineage>
</organism>
<dbReference type="PROSITE" id="PS01081">
    <property type="entry name" value="HTH_TETR_1"/>
    <property type="match status" value="1"/>
</dbReference>
<dbReference type="PANTHER" id="PTHR43479:SF11">
    <property type="entry name" value="ACREF_ENVCD OPERON REPRESSOR-RELATED"/>
    <property type="match status" value="1"/>
</dbReference>
<dbReference type="InterPro" id="IPR001647">
    <property type="entry name" value="HTH_TetR"/>
</dbReference>
<feature type="domain" description="HTH tetR-type" evidence="3">
    <location>
        <begin position="8"/>
        <end position="68"/>
    </location>
</feature>
<accession>A0ABS6EB32</accession>
<dbReference type="RefSeq" id="WP_216521110.1">
    <property type="nucleotide sequence ID" value="NZ_JAHLPM010000014.1"/>
</dbReference>
<name>A0ABS6EB32_9FIRM</name>
<proteinExistence type="predicted"/>
<evidence type="ECO:0000256" key="2">
    <source>
        <dbReference type="PROSITE-ProRule" id="PRU00335"/>
    </source>
</evidence>
<keyword evidence="1 2" id="KW-0238">DNA-binding</keyword>